<proteinExistence type="predicted"/>
<feature type="transmembrane region" description="Helical" evidence="1">
    <location>
        <begin position="43"/>
        <end position="65"/>
    </location>
</feature>
<protein>
    <recommendedName>
        <fullName evidence="4">7TM GPCR serpentine receptor class x (Srx) domain-containing protein</fullName>
    </recommendedName>
</protein>
<evidence type="ECO:0008006" key="4">
    <source>
        <dbReference type="Google" id="ProtNLM"/>
    </source>
</evidence>
<name>A0A4U5MJS3_STECR</name>
<feature type="transmembrane region" description="Helical" evidence="1">
    <location>
        <begin position="12"/>
        <end position="31"/>
    </location>
</feature>
<evidence type="ECO:0000256" key="1">
    <source>
        <dbReference type="SAM" id="Phobius"/>
    </source>
</evidence>
<dbReference type="AlphaFoldDB" id="A0A4U5MJS3"/>
<evidence type="ECO:0000313" key="3">
    <source>
        <dbReference type="Proteomes" id="UP000298663"/>
    </source>
</evidence>
<feature type="transmembrane region" description="Helical" evidence="1">
    <location>
        <begin position="89"/>
        <end position="111"/>
    </location>
</feature>
<gene>
    <name evidence="2" type="ORF">L596_021787</name>
</gene>
<reference evidence="2 3" key="2">
    <citation type="journal article" date="2019" name="G3 (Bethesda)">
        <title>Hybrid Assembly of the Genome of the Entomopathogenic Nematode Steinernema carpocapsae Identifies the X-Chromosome.</title>
        <authorList>
            <person name="Serra L."/>
            <person name="Macchietto M."/>
            <person name="Macias-Munoz A."/>
            <person name="McGill C.J."/>
            <person name="Rodriguez I.M."/>
            <person name="Rodriguez B."/>
            <person name="Murad R."/>
            <person name="Mortazavi A."/>
        </authorList>
    </citation>
    <scope>NUCLEOTIDE SEQUENCE [LARGE SCALE GENOMIC DNA]</scope>
    <source>
        <strain evidence="2 3">ALL</strain>
    </source>
</reference>
<feature type="transmembrane region" description="Helical" evidence="1">
    <location>
        <begin position="131"/>
        <end position="150"/>
    </location>
</feature>
<sequence>MGVLIQSSWFLYLGISLTIAVDRLLIFISPYQTIINTCMTNSLLILSWLFFLAIAILISLPGYGFTYDSLYLWNYNNAESSVSMSNIEAYFDCIVLVVIFVIYLVVFFKLLKLERLSSNQCSFFMVELRMFIVSIISFIYETIFVVWSFWLPPLFEDQDYTNIALNLENEERSAYNCVKLP</sequence>
<organism evidence="2 3">
    <name type="scientific">Steinernema carpocapsae</name>
    <name type="common">Entomopathogenic nematode</name>
    <dbReference type="NCBI Taxonomy" id="34508"/>
    <lineage>
        <taxon>Eukaryota</taxon>
        <taxon>Metazoa</taxon>
        <taxon>Ecdysozoa</taxon>
        <taxon>Nematoda</taxon>
        <taxon>Chromadorea</taxon>
        <taxon>Rhabditida</taxon>
        <taxon>Tylenchina</taxon>
        <taxon>Panagrolaimomorpha</taxon>
        <taxon>Strongyloidoidea</taxon>
        <taxon>Steinernematidae</taxon>
        <taxon>Steinernema</taxon>
    </lineage>
</organism>
<keyword evidence="3" id="KW-1185">Reference proteome</keyword>
<dbReference type="Proteomes" id="UP000298663">
    <property type="component" value="Unassembled WGS sequence"/>
</dbReference>
<keyword evidence="1" id="KW-0812">Transmembrane</keyword>
<keyword evidence="1" id="KW-1133">Transmembrane helix</keyword>
<dbReference type="EMBL" id="AZBU02000007">
    <property type="protein sequence ID" value="TKR69656.1"/>
    <property type="molecule type" value="Genomic_DNA"/>
</dbReference>
<reference evidence="2 3" key="1">
    <citation type="journal article" date="2015" name="Genome Biol.">
        <title>Comparative genomics of Steinernema reveals deeply conserved gene regulatory networks.</title>
        <authorList>
            <person name="Dillman A.R."/>
            <person name="Macchietto M."/>
            <person name="Porter C.F."/>
            <person name="Rogers A."/>
            <person name="Williams B."/>
            <person name="Antoshechkin I."/>
            <person name="Lee M.M."/>
            <person name="Goodwin Z."/>
            <person name="Lu X."/>
            <person name="Lewis E.E."/>
            <person name="Goodrich-Blair H."/>
            <person name="Stock S.P."/>
            <person name="Adams B.J."/>
            <person name="Sternberg P.W."/>
            <person name="Mortazavi A."/>
        </authorList>
    </citation>
    <scope>NUCLEOTIDE SEQUENCE [LARGE SCALE GENOMIC DNA]</scope>
    <source>
        <strain evidence="2 3">ALL</strain>
    </source>
</reference>
<keyword evidence="1" id="KW-0472">Membrane</keyword>
<accession>A0A4U5MJS3</accession>
<comment type="caution">
    <text evidence="2">The sequence shown here is derived from an EMBL/GenBank/DDBJ whole genome shotgun (WGS) entry which is preliminary data.</text>
</comment>
<evidence type="ECO:0000313" key="2">
    <source>
        <dbReference type="EMBL" id="TKR69656.1"/>
    </source>
</evidence>